<gene>
    <name evidence="2" type="ORF">PDPUS_2_00162</name>
</gene>
<sequence length="253" mass="30003">MFSHLLGSYRVNNNLTQQQFIDELMYSYSDFHKLDSVTLSRWENNKTKPSLKKQIMIVDTINETNNYINSICTMDNNKIFDSFKENKFNNDKVIISNILSEKNNNIDITHKIGFINDNVHLKNYLVDSELLKESCNIVEYRINGQVQAILIYKEYKYNLTFVFISETLKSFEVLFHEIFSRIINKKFNDITIYTFDKHNTKLWKSTENTKITRKKISSSLIRDELTIARLDLLSNRYLIDIYVTIKKFINKNA</sequence>
<dbReference type="RefSeq" id="WP_086959133.1">
    <property type="nucleotide sequence ID" value="NZ_AP018046.1"/>
</dbReference>
<dbReference type="GO" id="GO:0003677">
    <property type="term" value="F:DNA binding"/>
    <property type="evidence" value="ECO:0007669"/>
    <property type="project" value="InterPro"/>
</dbReference>
<dbReference type="Gene3D" id="1.10.260.40">
    <property type="entry name" value="lambda repressor-like DNA-binding domains"/>
    <property type="match status" value="1"/>
</dbReference>
<evidence type="ECO:0000313" key="2">
    <source>
        <dbReference type="EMBL" id="BAX54748.1"/>
    </source>
</evidence>
<reference evidence="3" key="1">
    <citation type="submission" date="2017-05" db="EMBL/GenBank/DDBJ databases">
        <title>Whole genome sequence of fish pathogenic bacteria, Photobacterium damselae subsp. piscicida, strain 91-197, isolated from hybrid striped bass (Morone sp.) in USA.</title>
        <authorList>
            <person name="Teru Y."/>
            <person name="Hikima J."/>
            <person name="Kono T."/>
            <person name="Sakai M."/>
            <person name="Takano T."/>
            <person name="Hawke J.P."/>
            <person name="Takeyama H."/>
            <person name="Aoki T."/>
        </authorList>
    </citation>
    <scope>NUCLEOTIDE SEQUENCE [LARGE SCALE GENOMIC DNA]</scope>
    <source>
        <strain evidence="3">91-197</strain>
    </source>
</reference>
<dbReference type="PROSITE" id="PS50943">
    <property type="entry name" value="HTH_CROC1"/>
    <property type="match status" value="1"/>
</dbReference>
<dbReference type="Proteomes" id="UP000218676">
    <property type="component" value="Chromosome 2"/>
</dbReference>
<dbReference type="CDD" id="cd00093">
    <property type="entry name" value="HTH_XRE"/>
    <property type="match status" value="1"/>
</dbReference>
<dbReference type="AlphaFoldDB" id="A0AAD1CI21"/>
<accession>A0AAD1CI21</accession>
<feature type="domain" description="HTH cro/C1-type" evidence="1">
    <location>
        <begin position="38"/>
        <end position="68"/>
    </location>
</feature>
<proteinExistence type="predicted"/>
<name>A0AAD1CI21_PHODP</name>
<dbReference type="InterPro" id="IPR010982">
    <property type="entry name" value="Lambda_DNA-bd_dom_sf"/>
</dbReference>
<evidence type="ECO:0000313" key="3">
    <source>
        <dbReference type="Proteomes" id="UP000218676"/>
    </source>
</evidence>
<organism evidence="2 3">
    <name type="scientific">Photobacterium damsela subsp. piscicida</name>
    <name type="common">Pasteurella piscicida</name>
    <dbReference type="NCBI Taxonomy" id="38294"/>
    <lineage>
        <taxon>Bacteria</taxon>
        <taxon>Pseudomonadati</taxon>
        <taxon>Pseudomonadota</taxon>
        <taxon>Gammaproteobacteria</taxon>
        <taxon>Vibrionales</taxon>
        <taxon>Vibrionaceae</taxon>
        <taxon>Photobacterium</taxon>
    </lineage>
</organism>
<dbReference type="EMBL" id="AP018046">
    <property type="protein sequence ID" value="BAX54748.1"/>
    <property type="molecule type" value="Genomic_DNA"/>
</dbReference>
<evidence type="ECO:0000259" key="1">
    <source>
        <dbReference type="PROSITE" id="PS50943"/>
    </source>
</evidence>
<dbReference type="InterPro" id="IPR001387">
    <property type="entry name" value="Cro/C1-type_HTH"/>
</dbReference>
<protein>
    <recommendedName>
        <fullName evidence="1">HTH cro/C1-type domain-containing protein</fullName>
    </recommendedName>
</protein>